<evidence type="ECO:0000313" key="3">
    <source>
        <dbReference type="Proteomes" id="UP000800036"/>
    </source>
</evidence>
<dbReference type="EMBL" id="ML976757">
    <property type="protein sequence ID" value="KAF1965727.1"/>
    <property type="molecule type" value="Genomic_DNA"/>
</dbReference>
<reference evidence="2" key="1">
    <citation type="journal article" date="2020" name="Stud. Mycol.">
        <title>101 Dothideomycetes genomes: a test case for predicting lifestyles and emergence of pathogens.</title>
        <authorList>
            <person name="Haridas S."/>
            <person name="Albert R."/>
            <person name="Binder M."/>
            <person name="Bloem J."/>
            <person name="Labutti K."/>
            <person name="Salamov A."/>
            <person name="Andreopoulos B."/>
            <person name="Baker S."/>
            <person name="Barry K."/>
            <person name="Bills G."/>
            <person name="Bluhm B."/>
            <person name="Cannon C."/>
            <person name="Castanera R."/>
            <person name="Culley D."/>
            <person name="Daum C."/>
            <person name="Ezra D."/>
            <person name="Gonzalez J."/>
            <person name="Henrissat B."/>
            <person name="Kuo A."/>
            <person name="Liang C."/>
            <person name="Lipzen A."/>
            <person name="Lutzoni F."/>
            <person name="Magnuson J."/>
            <person name="Mondo S."/>
            <person name="Nolan M."/>
            <person name="Ohm R."/>
            <person name="Pangilinan J."/>
            <person name="Park H.-J."/>
            <person name="Ramirez L."/>
            <person name="Alfaro M."/>
            <person name="Sun H."/>
            <person name="Tritt A."/>
            <person name="Yoshinaga Y."/>
            <person name="Zwiers L.-H."/>
            <person name="Turgeon B."/>
            <person name="Goodwin S."/>
            <person name="Spatafora J."/>
            <person name="Crous P."/>
            <person name="Grigoriev I."/>
        </authorList>
    </citation>
    <scope>NUCLEOTIDE SEQUENCE</scope>
    <source>
        <strain evidence="2">CBS 107.79</strain>
    </source>
</reference>
<keyword evidence="3" id="KW-1185">Reference proteome</keyword>
<evidence type="ECO:0000313" key="2">
    <source>
        <dbReference type="EMBL" id="KAF1965727.1"/>
    </source>
</evidence>
<dbReference type="AlphaFoldDB" id="A0A6A5UXE2"/>
<feature type="compositionally biased region" description="Basic and acidic residues" evidence="1">
    <location>
        <begin position="159"/>
        <end position="174"/>
    </location>
</feature>
<feature type="compositionally biased region" description="Acidic residues" evidence="1">
    <location>
        <begin position="175"/>
        <end position="188"/>
    </location>
</feature>
<feature type="compositionally biased region" description="Basic and acidic residues" evidence="1">
    <location>
        <begin position="131"/>
        <end position="152"/>
    </location>
</feature>
<name>A0A6A5UXE2_9PLEO</name>
<feature type="region of interest" description="Disordered" evidence="1">
    <location>
        <begin position="130"/>
        <end position="237"/>
    </location>
</feature>
<proteinExistence type="predicted"/>
<feature type="region of interest" description="Disordered" evidence="1">
    <location>
        <begin position="295"/>
        <end position="321"/>
    </location>
</feature>
<feature type="compositionally biased region" description="Basic and acidic residues" evidence="1">
    <location>
        <begin position="221"/>
        <end position="237"/>
    </location>
</feature>
<accession>A0A6A5UXE2</accession>
<evidence type="ECO:0000256" key="1">
    <source>
        <dbReference type="SAM" id="MobiDB-lite"/>
    </source>
</evidence>
<dbReference type="Proteomes" id="UP000800036">
    <property type="component" value="Unassembled WGS sequence"/>
</dbReference>
<sequence length="321" mass="35988">MDAIVNKIHKDLIELAISYQGENATQRLSSEFRQAIFFIIPEQIRTKDMEQSAELREEMIAFFEDNDPTKPGTPYIGQLKEQDSCYAARKCKFEFGQTLYQCTSCRKHFVCEGHKTSTCMLCVASKKKEKSPKSTGERKVNVKATGNREDNKNTVNNNAHREEEDAERGDKDAESGDEDAVSGDEDADANSNDKCEDESESGNVDSGGKGTHCRKSASINKDTDEKEDLLPKGKENDRTAKFQVEDIRNLSMDDFKFEPGILAELQVCQVPTKSGKLVWVVVNDYVQLKEEYVNNKANSDGDESEGSEFGWKNSENADIGK</sequence>
<protein>
    <submittedName>
        <fullName evidence="2">Uncharacterized protein</fullName>
    </submittedName>
</protein>
<gene>
    <name evidence="2" type="ORF">BU23DRAFT_574669</name>
</gene>
<organism evidence="2 3">
    <name type="scientific">Bimuria novae-zelandiae CBS 107.79</name>
    <dbReference type="NCBI Taxonomy" id="1447943"/>
    <lineage>
        <taxon>Eukaryota</taxon>
        <taxon>Fungi</taxon>
        <taxon>Dikarya</taxon>
        <taxon>Ascomycota</taxon>
        <taxon>Pezizomycotina</taxon>
        <taxon>Dothideomycetes</taxon>
        <taxon>Pleosporomycetidae</taxon>
        <taxon>Pleosporales</taxon>
        <taxon>Massarineae</taxon>
        <taxon>Didymosphaeriaceae</taxon>
        <taxon>Bimuria</taxon>
    </lineage>
</organism>
<dbReference type="OrthoDB" id="3686174at2759"/>